<proteinExistence type="predicted"/>
<keyword evidence="2" id="KW-0862">Zinc</keyword>
<evidence type="ECO:0000256" key="3">
    <source>
        <dbReference type="PROSITE-ProRule" id="PRU00175"/>
    </source>
</evidence>
<dbReference type="SUPFAM" id="SSF54236">
    <property type="entry name" value="Ubiquitin-like"/>
    <property type="match status" value="1"/>
</dbReference>
<dbReference type="Gene3D" id="3.30.40.10">
    <property type="entry name" value="Zinc/RING finger domain, C3HC4 (zinc finger)"/>
    <property type="match status" value="1"/>
</dbReference>
<dbReference type="SMART" id="SM00213">
    <property type="entry name" value="UBQ"/>
    <property type="match status" value="1"/>
</dbReference>
<evidence type="ECO:0000256" key="2">
    <source>
        <dbReference type="ARBA" id="ARBA00022833"/>
    </source>
</evidence>
<keyword evidence="6" id="KW-1185">Reference proteome</keyword>
<feature type="domain" description="RING-type" evidence="5">
    <location>
        <begin position="8"/>
        <end position="47"/>
    </location>
</feature>
<keyword evidence="1 3" id="KW-0863">Zinc-finger</keyword>
<evidence type="ECO:0000313" key="7">
    <source>
        <dbReference type="WBParaSite" id="Minc3s00560g14288"/>
    </source>
</evidence>
<accession>A0A914LNN0</accession>
<dbReference type="AlphaFoldDB" id="A0A914LNN0"/>
<dbReference type="Pfam" id="PF13923">
    <property type="entry name" value="zf-C3HC4_2"/>
    <property type="match status" value="1"/>
</dbReference>
<organism evidence="6 7">
    <name type="scientific">Meloidogyne incognita</name>
    <name type="common">Southern root-knot nematode worm</name>
    <name type="synonym">Oxyuris incognita</name>
    <dbReference type="NCBI Taxonomy" id="6306"/>
    <lineage>
        <taxon>Eukaryota</taxon>
        <taxon>Metazoa</taxon>
        <taxon>Ecdysozoa</taxon>
        <taxon>Nematoda</taxon>
        <taxon>Chromadorea</taxon>
        <taxon>Rhabditida</taxon>
        <taxon>Tylenchina</taxon>
        <taxon>Tylenchomorpha</taxon>
        <taxon>Tylenchoidea</taxon>
        <taxon>Meloidogynidae</taxon>
        <taxon>Meloidogyninae</taxon>
        <taxon>Meloidogyne</taxon>
        <taxon>Meloidogyne incognita group</taxon>
    </lineage>
</organism>
<dbReference type="Proteomes" id="UP000887563">
    <property type="component" value="Unplaced"/>
</dbReference>
<dbReference type="SMART" id="SM00184">
    <property type="entry name" value="RING"/>
    <property type="match status" value="1"/>
</dbReference>
<dbReference type="InterPro" id="IPR013083">
    <property type="entry name" value="Znf_RING/FYVE/PHD"/>
</dbReference>
<dbReference type="Pfam" id="PF00240">
    <property type="entry name" value="ubiquitin"/>
    <property type="match status" value="1"/>
</dbReference>
<evidence type="ECO:0000256" key="1">
    <source>
        <dbReference type="ARBA" id="ARBA00022771"/>
    </source>
</evidence>
<dbReference type="PROSITE" id="PS50089">
    <property type="entry name" value="ZF_RING_2"/>
    <property type="match status" value="1"/>
</dbReference>
<dbReference type="SUPFAM" id="SSF57850">
    <property type="entry name" value="RING/U-box"/>
    <property type="match status" value="1"/>
</dbReference>
<dbReference type="PANTHER" id="PTHR10666">
    <property type="entry name" value="UBIQUITIN"/>
    <property type="match status" value="1"/>
</dbReference>
<dbReference type="InterPro" id="IPR019956">
    <property type="entry name" value="Ubiquitin_dom"/>
</dbReference>
<name>A0A914LNN0_MELIC</name>
<evidence type="ECO:0000313" key="6">
    <source>
        <dbReference type="Proteomes" id="UP000887563"/>
    </source>
</evidence>
<dbReference type="InterPro" id="IPR001841">
    <property type="entry name" value="Znf_RING"/>
</dbReference>
<dbReference type="Gene3D" id="3.10.20.90">
    <property type="entry name" value="Phosphatidylinositol 3-kinase Catalytic Subunit, Chain A, domain 1"/>
    <property type="match status" value="1"/>
</dbReference>
<sequence>MSSTTFICIVCSKALTSNNMYSTSCGHVFHSDCIRKFICQKKYCPKCWNVLNLNDIKQIFLEEKSSGCSGNVKIKTESDIMKLYVKDTSGGTTVLEKVKFSDTIYVIKCMVEMKLGIPADELRLIFAGKQLEDGRTMADYNIKDGATMHLAKRLRGC</sequence>
<dbReference type="InterPro" id="IPR029071">
    <property type="entry name" value="Ubiquitin-like_domsf"/>
</dbReference>
<dbReference type="InterPro" id="IPR050158">
    <property type="entry name" value="Ubiquitin_ubiquitin-like"/>
</dbReference>
<feature type="domain" description="Ubiquitin-like" evidence="4">
    <location>
        <begin position="81"/>
        <end position="157"/>
    </location>
</feature>
<evidence type="ECO:0000259" key="5">
    <source>
        <dbReference type="PROSITE" id="PS50089"/>
    </source>
</evidence>
<dbReference type="InterPro" id="IPR000626">
    <property type="entry name" value="Ubiquitin-like_dom"/>
</dbReference>
<reference evidence="7" key="1">
    <citation type="submission" date="2022-11" db="UniProtKB">
        <authorList>
            <consortium name="WormBaseParasite"/>
        </authorList>
    </citation>
    <scope>IDENTIFICATION</scope>
</reference>
<dbReference type="WBParaSite" id="Minc3s00560g14288">
    <property type="protein sequence ID" value="Minc3s00560g14288"/>
    <property type="gene ID" value="Minc3s00560g14288"/>
</dbReference>
<dbReference type="PROSITE" id="PS50053">
    <property type="entry name" value="UBIQUITIN_2"/>
    <property type="match status" value="1"/>
</dbReference>
<dbReference type="PRINTS" id="PR00348">
    <property type="entry name" value="UBIQUITIN"/>
</dbReference>
<protein>
    <submittedName>
        <fullName evidence="7">Ubiquitin-like protein</fullName>
    </submittedName>
</protein>
<keyword evidence="1 3" id="KW-0479">Metal-binding</keyword>
<dbReference type="GO" id="GO:0008270">
    <property type="term" value="F:zinc ion binding"/>
    <property type="evidence" value="ECO:0007669"/>
    <property type="project" value="UniProtKB-KW"/>
</dbReference>
<evidence type="ECO:0000259" key="4">
    <source>
        <dbReference type="PROSITE" id="PS50053"/>
    </source>
</evidence>